<dbReference type="Proteomes" id="UP001177021">
    <property type="component" value="Unassembled WGS sequence"/>
</dbReference>
<dbReference type="EMBL" id="CASHSV030000206">
    <property type="protein sequence ID" value="CAJ2656007.1"/>
    <property type="molecule type" value="Genomic_DNA"/>
</dbReference>
<protein>
    <submittedName>
        <fullName evidence="1">Uncharacterized protein</fullName>
    </submittedName>
</protein>
<evidence type="ECO:0000313" key="2">
    <source>
        <dbReference type="Proteomes" id="UP001177021"/>
    </source>
</evidence>
<proteinExistence type="predicted"/>
<organism evidence="1 2">
    <name type="scientific">Trifolium pratense</name>
    <name type="common">Red clover</name>
    <dbReference type="NCBI Taxonomy" id="57577"/>
    <lineage>
        <taxon>Eukaryota</taxon>
        <taxon>Viridiplantae</taxon>
        <taxon>Streptophyta</taxon>
        <taxon>Embryophyta</taxon>
        <taxon>Tracheophyta</taxon>
        <taxon>Spermatophyta</taxon>
        <taxon>Magnoliopsida</taxon>
        <taxon>eudicotyledons</taxon>
        <taxon>Gunneridae</taxon>
        <taxon>Pentapetalae</taxon>
        <taxon>rosids</taxon>
        <taxon>fabids</taxon>
        <taxon>Fabales</taxon>
        <taxon>Fabaceae</taxon>
        <taxon>Papilionoideae</taxon>
        <taxon>50 kb inversion clade</taxon>
        <taxon>NPAAA clade</taxon>
        <taxon>Hologalegina</taxon>
        <taxon>IRL clade</taxon>
        <taxon>Trifolieae</taxon>
        <taxon>Trifolium</taxon>
    </lineage>
</organism>
<gene>
    <name evidence="1" type="ORF">MILVUS5_LOCUS22842</name>
</gene>
<sequence>MGSITSQGRSHYHSASSVGGLHGISSIIKSQGFPSHHSAFTSGFPGINSMTKSQGFPWPNTSSNRSYITRINSIVRSQGVPAWTNTNSVTGYNTRLNNRIISTQGVNRQDFSPKGNDWKSRMIASGLQNNHTNDWQSKMIALGFQNNRTKKEEVVNLADPQDFSSKGNWRRSLGM</sequence>
<comment type="caution">
    <text evidence="1">The sequence shown here is derived from an EMBL/GenBank/DDBJ whole genome shotgun (WGS) entry which is preliminary data.</text>
</comment>
<accession>A0ACB0KHS7</accession>
<evidence type="ECO:0000313" key="1">
    <source>
        <dbReference type="EMBL" id="CAJ2656007.1"/>
    </source>
</evidence>
<reference evidence="1" key="1">
    <citation type="submission" date="2023-10" db="EMBL/GenBank/DDBJ databases">
        <authorList>
            <person name="Rodriguez Cubillos JULIANA M."/>
            <person name="De Vega J."/>
        </authorList>
    </citation>
    <scope>NUCLEOTIDE SEQUENCE</scope>
</reference>
<name>A0ACB0KHS7_TRIPR</name>
<keyword evidence="2" id="KW-1185">Reference proteome</keyword>